<evidence type="ECO:0000256" key="1">
    <source>
        <dbReference type="SAM" id="MobiDB-lite"/>
    </source>
</evidence>
<keyword evidence="3" id="KW-1185">Reference proteome</keyword>
<accession>H0E3L5</accession>
<gene>
    <name evidence="2" type="ORF">PAI11_13870</name>
</gene>
<sequence>MVHVGGTVRGAARRLGGAVGTGVTGTNPRVRRELRRLRDRGYADGRRVSRLSSGSGALRRA</sequence>
<dbReference type="EMBL" id="AGUD01000074">
    <property type="protein sequence ID" value="EHN11717.1"/>
    <property type="molecule type" value="Genomic_DNA"/>
</dbReference>
<protein>
    <submittedName>
        <fullName evidence="2">Uncharacterized protein</fullName>
    </submittedName>
</protein>
<evidence type="ECO:0000313" key="2">
    <source>
        <dbReference type="EMBL" id="EHN11717.1"/>
    </source>
</evidence>
<feature type="region of interest" description="Disordered" evidence="1">
    <location>
        <begin position="17"/>
        <end position="38"/>
    </location>
</feature>
<dbReference type="AlphaFoldDB" id="H0E3L5"/>
<dbReference type="Proteomes" id="UP000005143">
    <property type="component" value="Unassembled WGS sequence"/>
</dbReference>
<evidence type="ECO:0000313" key="3">
    <source>
        <dbReference type="Proteomes" id="UP000005143"/>
    </source>
</evidence>
<name>H0E3L5_9ACTN</name>
<comment type="caution">
    <text evidence="2">The sequence shown here is derived from an EMBL/GenBank/DDBJ whole genome shotgun (WGS) entry which is preliminary data.</text>
</comment>
<reference evidence="2 3" key="1">
    <citation type="journal article" date="2013" name="Biodegradation">
        <title>Quantitative proteomic analysis of ibuprofen-degrading Patulibacter sp. strain I11.</title>
        <authorList>
            <person name="Almeida B."/>
            <person name="Kjeldal H."/>
            <person name="Lolas I."/>
            <person name="Knudsen A.D."/>
            <person name="Carvalho G."/>
            <person name="Nielsen K.L."/>
            <person name="Barreto Crespo M.T."/>
            <person name="Stensballe A."/>
            <person name="Nielsen J.L."/>
        </authorList>
    </citation>
    <scope>NUCLEOTIDE SEQUENCE [LARGE SCALE GENOMIC DNA]</scope>
    <source>
        <strain evidence="2 3">I11</strain>
    </source>
</reference>
<proteinExistence type="predicted"/>
<organism evidence="2 3">
    <name type="scientific">Patulibacter medicamentivorans</name>
    <dbReference type="NCBI Taxonomy" id="1097667"/>
    <lineage>
        <taxon>Bacteria</taxon>
        <taxon>Bacillati</taxon>
        <taxon>Actinomycetota</taxon>
        <taxon>Thermoleophilia</taxon>
        <taxon>Solirubrobacterales</taxon>
        <taxon>Patulibacteraceae</taxon>
        <taxon>Patulibacter</taxon>
    </lineage>
</organism>